<gene>
    <name evidence="1" type="ORF">METZ01_LOCUS441759</name>
</gene>
<evidence type="ECO:0000313" key="1">
    <source>
        <dbReference type="EMBL" id="SVD88905.1"/>
    </source>
</evidence>
<dbReference type="AlphaFoldDB" id="A0A382Z1D6"/>
<proteinExistence type="predicted"/>
<accession>A0A382Z1D6</accession>
<sequence length="35" mass="3982">MIGADDVHLGAQTKPYGFVWTSYRGMCSMQTCHCW</sequence>
<name>A0A382Z1D6_9ZZZZ</name>
<reference evidence="1" key="1">
    <citation type="submission" date="2018-05" db="EMBL/GenBank/DDBJ databases">
        <authorList>
            <person name="Lanie J.A."/>
            <person name="Ng W.-L."/>
            <person name="Kazmierczak K.M."/>
            <person name="Andrzejewski T.M."/>
            <person name="Davidsen T.M."/>
            <person name="Wayne K.J."/>
            <person name="Tettelin H."/>
            <person name="Glass J.I."/>
            <person name="Rusch D."/>
            <person name="Podicherti R."/>
            <person name="Tsui H.-C.T."/>
            <person name="Winkler M.E."/>
        </authorList>
    </citation>
    <scope>NUCLEOTIDE SEQUENCE</scope>
</reference>
<protein>
    <submittedName>
        <fullName evidence="1">Uncharacterized protein</fullName>
    </submittedName>
</protein>
<dbReference type="EMBL" id="UINC01179961">
    <property type="protein sequence ID" value="SVD88905.1"/>
    <property type="molecule type" value="Genomic_DNA"/>
</dbReference>
<organism evidence="1">
    <name type="scientific">marine metagenome</name>
    <dbReference type="NCBI Taxonomy" id="408172"/>
    <lineage>
        <taxon>unclassified sequences</taxon>
        <taxon>metagenomes</taxon>
        <taxon>ecological metagenomes</taxon>
    </lineage>
</organism>